<evidence type="ECO:0000313" key="5">
    <source>
        <dbReference type="Proteomes" id="UP000244092"/>
    </source>
</evidence>
<keyword evidence="2" id="KW-0169">Cobalamin biosynthesis</keyword>
<evidence type="ECO:0000256" key="3">
    <source>
        <dbReference type="ARBA" id="ARBA00023002"/>
    </source>
</evidence>
<dbReference type="NCBIfam" id="TIGR00715">
    <property type="entry name" value="precor6x_red"/>
    <property type="match status" value="1"/>
</dbReference>
<dbReference type="EMBL" id="QBKU01000005">
    <property type="protein sequence ID" value="PTX73922.1"/>
    <property type="molecule type" value="Genomic_DNA"/>
</dbReference>
<evidence type="ECO:0000256" key="2">
    <source>
        <dbReference type="ARBA" id="ARBA00022573"/>
    </source>
</evidence>
<sequence>MRVLLLGGTSEASQMAKALSQAAVNSVFSYAGRTNAPVPQPLPTRVGGFGGVAGLAAYLRREAITHVIDATHPFAAGMSRNAYAACTQTATPLIRLERPAWQAQSGDDWTFVPTLEDTVAALPDEPARVFLAIGKQHIGLFATKPQHHYLLRLVDVPVGDLPLPYTAVVIARGPFDVAQDLALLQDHEITHIVAKNAGGRGAEAKLTAARQLGLPVILADRPALPGQNIAADIGAVMAWLGHDQVALRGV</sequence>
<reference evidence="4 5" key="1">
    <citation type="submission" date="2018-04" db="EMBL/GenBank/DDBJ databases">
        <title>Genomic Encyclopedia of Archaeal and Bacterial Type Strains, Phase II (KMG-II): from individual species to whole genera.</title>
        <authorList>
            <person name="Goeker M."/>
        </authorList>
    </citation>
    <scope>NUCLEOTIDE SEQUENCE [LARGE SCALE GENOMIC DNA]</scope>
    <source>
        <strain evidence="4 5">DSM 12244</strain>
    </source>
</reference>
<dbReference type="GO" id="GO:0016994">
    <property type="term" value="F:precorrin-6A reductase activity"/>
    <property type="evidence" value="ECO:0007669"/>
    <property type="project" value="InterPro"/>
</dbReference>
<dbReference type="UniPathway" id="UPA00148"/>
<dbReference type="PROSITE" id="PS51014">
    <property type="entry name" value="COBK_CBIJ"/>
    <property type="match status" value="1"/>
</dbReference>
<proteinExistence type="predicted"/>
<comment type="pathway">
    <text evidence="1">Cofactor biosynthesis; adenosylcobalamin biosynthesis.</text>
</comment>
<dbReference type="OrthoDB" id="5183775at2"/>
<dbReference type="Pfam" id="PF02571">
    <property type="entry name" value="CbiJ"/>
    <property type="match status" value="1"/>
</dbReference>
<protein>
    <submittedName>
        <fullName evidence="4">Precorrin-6A/cobalt-precorrin-6A reductase</fullName>
    </submittedName>
</protein>
<keyword evidence="3" id="KW-0560">Oxidoreductase</keyword>
<evidence type="ECO:0000256" key="1">
    <source>
        <dbReference type="ARBA" id="ARBA00004953"/>
    </source>
</evidence>
<name>A0A2T6CEH7_9RHOB</name>
<comment type="caution">
    <text evidence="4">The sequence shown here is derived from an EMBL/GenBank/DDBJ whole genome shotgun (WGS) entry which is preliminary data.</text>
</comment>
<accession>A0A2T6CEH7</accession>
<dbReference type="NCBIfam" id="NF005968">
    <property type="entry name" value="PRK08057.1-2"/>
    <property type="match status" value="1"/>
</dbReference>
<dbReference type="PANTHER" id="PTHR36925">
    <property type="entry name" value="COBALT-PRECORRIN-6A REDUCTASE"/>
    <property type="match status" value="1"/>
</dbReference>
<dbReference type="PANTHER" id="PTHR36925:SF1">
    <property type="entry name" value="COBALT-PRECORRIN-6A REDUCTASE"/>
    <property type="match status" value="1"/>
</dbReference>
<dbReference type="Proteomes" id="UP000244092">
    <property type="component" value="Unassembled WGS sequence"/>
</dbReference>
<evidence type="ECO:0000313" key="4">
    <source>
        <dbReference type="EMBL" id="PTX73922.1"/>
    </source>
</evidence>
<dbReference type="AlphaFoldDB" id="A0A2T6CEH7"/>
<dbReference type="GO" id="GO:0009236">
    <property type="term" value="P:cobalamin biosynthetic process"/>
    <property type="evidence" value="ECO:0007669"/>
    <property type="project" value="UniProtKB-UniPathway"/>
</dbReference>
<gene>
    <name evidence="4" type="ORF">C8N31_105120</name>
</gene>
<organism evidence="4 5">
    <name type="scientific">Sulfitobacter mediterraneus</name>
    <dbReference type="NCBI Taxonomy" id="83219"/>
    <lineage>
        <taxon>Bacteria</taxon>
        <taxon>Pseudomonadati</taxon>
        <taxon>Pseudomonadota</taxon>
        <taxon>Alphaproteobacteria</taxon>
        <taxon>Rhodobacterales</taxon>
        <taxon>Roseobacteraceae</taxon>
        <taxon>Sulfitobacter</taxon>
    </lineage>
</organism>
<dbReference type="InterPro" id="IPR003723">
    <property type="entry name" value="Precorrin-6x_reduct"/>
</dbReference>